<keyword evidence="4" id="KW-1133">Transmembrane helix</keyword>
<dbReference type="PANTHER" id="PTHR43531">
    <property type="entry name" value="PROTEIN ICFG"/>
    <property type="match status" value="1"/>
</dbReference>
<dbReference type="InterPro" id="IPR024478">
    <property type="entry name" value="HlyB_4HB_MCP"/>
</dbReference>
<reference evidence="8" key="1">
    <citation type="journal article" date="2019" name="Int. J. Syst. Evol. Microbiol.">
        <title>The Global Catalogue of Microorganisms (GCM) 10K type strain sequencing project: providing services to taxonomists for standard genome sequencing and annotation.</title>
        <authorList>
            <consortium name="The Broad Institute Genomics Platform"/>
            <consortium name="The Broad Institute Genome Sequencing Center for Infectious Disease"/>
            <person name="Wu L."/>
            <person name="Ma J."/>
        </authorList>
    </citation>
    <scope>NUCLEOTIDE SEQUENCE [LARGE SCALE GENOMIC DNA]</scope>
    <source>
        <strain evidence="8">KCTC 52168</strain>
    </source>
</reference>
<gene>
    <name evidence="7" type="ORF">ACFOEN_11610</name>
</gene>
<dbReference type="InterPro" id="IPR003660">
    <property type="entry name" value="HAMP_dom"/>
</dbReference>
<evidence type="ECO:0000256" key="4">
    <source>
        <dbReference type="SAM" id="Phobius"/>
    </source>
</evidence>
<evidence type="ECO:0000256" key="1">
    <source>
        <dbReference type="ARBA" id="ARBA00022481"/>
    </source>
</evidence>
<dbReference type="PROSITE" id="PS50111">
    <property type="entry name" value="CHEMOTAXIS_TRANSDUC_2"/>
    <property type="match status" value="1"/>
</dbReference>
<dbReference type="PROSITE" id="PS50885">
    <property type="entry name" value="HAMP"/>
    <property type="match status" value="1"/>
</dbReference>
<dbReference type="Proteomes" id="UP001595556">
    <property type="component" value="Unassembled WGS sequence"/>
</dbReference>
<evidence type="ECO:0000256" key="2">
    <source>
        <dbReference type="ARBA" id="ARBA00029447"/>
    </source>
</evidence>
<proteinExistence type="inferred from homology"/>
<comment type="caution">
    <text evidence="7">The sequence shown here is derived from an EMBL/GenBank/DDBJ whole genome shotgun (WGS) entry which is preliminary data.</text>
</comment>
<keyword evidence="3" id="KW-0807">Transducer</keyword>
<protein>
    <submittedName>
        <fullName evidence="7">Methyl-accepting chemotaxis protein</fullName>
    </submittedName>
</protein>
<comment type="similarity">
    <text evidence="2">Belongs to the methyl-accepting chemotaxis (MCP) protein family.</text>
</comment>
<dbReference type="RefSeq" id="WP_377304078.1">
    <property type="nucleotide sequence ID" value="NZ_CP180191.1"/>
</dbReference>
<feature type="transmembrane region" description="Helical" evidence="4">
    <location>
        <begin position="12"/>
        <end position="31"/>
    </location>
</feature>
<keyword evidence="4" id="KW-0472">Membrane</keyword>
<dbReference type="EMBL" id="JBHRTI010000004">
    <property type="protein sequence ID" value="MFC3148288.1"/>
    <property type="molecule type" value="Genomic_DNA"/>
</dbReference>
<evidence type="ECO:0000313" key="8">
    <source>
        <dbReference type="Proteomes" id="UP001595556"/>
    </source>
</evidence>
<dbReference type="InterPro" id="IPR047347">
    <property type="entry name" value="YvaQ-like_sensor"/>
</dbReference>
<keyword evidence="1" id="KW-0488">Methylation</keyword>
<organism evidence="7 8">
    <name type="scientific">Piscinibacterium candidicorallinum</name>
    <dbReference type="NCBI Taxonomy" id="1793872"/>
    <lineage>
        <taxon>Bacteria</taxon>
        <taxon>Pseudomonadati</taxon>
        <taxon>Pseudomonadota</taxon>
        <taxon>Betaproteobacteria</taxon>
        <taxon>Burkholderiales</taxon>
        <taxon>Piscinibacterium</taxon>
    </lineage>
</organism>
<evidence type="ECO:0000259" key="5">
    <source>
        <dbReference type="PROSITE" id="PS50111"/>
    </source>
</evidence>
<dbReference type="CDD" id="cd19411">
    <property type="entry name" value="MCP2201-like_sensor"/>
    <property type="match status" value="1"/>
</dbReference>
<evidence type="ECO:0000256" key="3">
    <source>
        <dbReference type="PROSITE-ProRule" id="PRU00284"/>
    </source>
</evidence>
<dbReference type="InterPro" id="IPR004089">
    <property type="entry name" value="MCPsignal_dom"/>
</dbReference>
<dbReference type="Gene3D" id="1.10.287.950">
    <property type="entry name" value="Methyl-accepting chemotaxis protein"/>
    <property type="match status" value="1"/>
</dbReference>
<feature type="domain" description="HAMP" evidence="6">
    <location>
        <begin position="223"/>
        <end position="266"/>
    </location>
</feature>
<feature type="domain" description="Methyl-accepting transducer" evidence="5">
    <location>
        <begin position="271"/>
        <end position="500"/>
    </location>
</feature>
<dbReference type="Pfam" id="PF00015">
    <property type="entry name" value="MCPsignal"/>
    <property type="match status" value="1"/>
</dbReference>
<dbReference type="InterPro" id="IPR004090">
    <property type="entry name" value="Chemotax_Me-accpt_rcpt"/>
</dbReference>
<dbReference type="Pfam" id="PF12729">
    <property type="entry name" value="4HB_MCP_1"/>
    <property type="match status" value="1"/>
</dbReference>
<dbReference type="CDD" id="cd11386">
    <property type="entry name" value="MCP_signal"/>
    <property type="match status" value="1"/>
</dbReference>
<dbReference type="PANTHER" id="PTHR43531:SF14">
    <property type="entry name" value="METHYL-ACCEPTING CHEMOTAXIS PROTEIN I-RELATED"/>
    <property type="match status" value="1"/>
</dbReference>
<evidence type="ECO:0000259" key="6">
    <source>
        <dbReference type="PROSITE" id="PS50885"/>
    </source>
</evidence>
<accession>A0ABV7H6A0</accession>
<sequence>MSSKLTVKRRLWLAFGVVIALGVISALMIAVKVHHIRGAIGDVTNHFTPQILAIAEIRRTVIMMSLETRHAMIVKSEGEREKTLALIGTLRKELTEQLREFEASQHHEDGRKRFQAVQASVVPFLQSVDKIGALIQQTRLSEAVDLLTDEVIPRRNQFLDRVADQIEWQTTSLNDTNQQALGIAQWMQTLVLVLTGLSILIGVAAAAMVVRQLTRQIGGEPADVAAIAHAIAEGDLTREVVVRPGDTTSLVAAMAHMRAELANLVGQIRSGVESMSTRIDGIASGNEALAARTDQQSDSVQQTAGAVAQIHATANTSASSVERASALSKDATAVAEQGGTTVSDVVRTMDEINTSAQKICEIIGTIDSIAFQTNILALNASVEAARAGEQGKGFAVVAGEVRNLAQRSAHAASEIKTLITESVERVGTGTDLVRHAGDTMGKILTSVRSVDTLVQEVAGTLREQAREVNLINDSVGALEHTTQKNTELVEEATGATADLRNQAATLLQSVSLFKLQRG</sequence>
<dbReference type="SUPFAM" id="SSF58104">
    <property type="entry name" value="Methyl-accepting chemotaxis protein (MCP) signaling domain"/>
    <property type="match status" value="1"/>
</dbReference>
<dbReference type="PRINTS" id="PR00260">
    <property type="entry name" value="CHEMTRNSDUCR"/>
</dbReference>
<evidence type="ECO:0000313" key="7">
    <source>
        <dbReference type="EMBL" id="MFC3148288.1"/>
    </source>
</evidence>
<dbReference type="InterPro" id="IPR051310">
    <property type="entry name" value="MCP_chemotaxis"/>
</dbReference>
<dbReference type="SMART" id="SM00283">
    <property type="entry name" value="MA"/>
    <property type="match status" value="1"/>
</dbReference>
<name>A0ABV7H6A0_9BURK</name>
<keyword evidence="4" id="KW-0812">Transmembrane</keyword>
<keyword evidence="8" id="KW-1185">Reference proteome</keyword>